<dbReference type="CDD" id="cd01467">
    <property type="entry name" value="vWA_BatA_type"/>
    <property type="match status" value="1"/>
</dbReference>
<dbReference type="InterPro" id="IPR050768">
    <property type="entry name" value="UPF0353/GerABKA_families"/>
</dbReference>
<evidence type="ECO:0000313" key="3">
    <source>
        <dbReference type="EMBL" id="PVZ64308.1"/>
    </source>
</evidence>
<dbReference type="SMART" id="SM00327">
    <property type="entry name" value="VWA"/>
    <property type="match status" value="1"/>
</dbReference>
<name>A0A2V1GVM0_9GAMM</name>
<keyword evidence="4" id="KW-1185">Reference proteome</keyword>
<proteinExistence type="predicted"/>
<dbReference type="AlphaFoldDB" id="A0A2V1GVM0"/>
<dbReference type="InterPro" id="IPR002035">
    <property type="entry name" value="VWF_A"/>
</dbReference>
<keyword evidence="1" id="KW-0812">Transmembrane</keyword>
<keyword evidence="1" id="KW-0472">Membrane</keyword>
<dbReference type="Pfam" id="PF00092">
    <property type="entry name" value="VWA"/>
    <property type="match status" value="1"/>
</dbReference>
<dbReference type="PROSITE" id="PS50234">
    <property type="entry name" value="VWFA"/>
    <property type="match status" value="1"/>
</dbReference>
<protein>
    <submittedName>
        <fullName evidence="3">BatB protein</fullName>
    </submittedName>
</protein>
<dbReference type="PANTHER" id="PTHR22550">
    <property type="entry name" value="SPORE GERMINATION PROTEIN"/>
    <property type="match status" value="1"/>
</dbReference>
<dbReference type="PANTHER" id="PTHR22550:SF18">
    <property type="entry name" value="VWFA DOMAIN-CONTAINING PROTEIN"/>
    <property type="match status" value="1"/>
</dbReference>
<dbReference type="EMBL" id="QDDL01000013">
    <property type="protein sequence ID" value="PVZ64308.1"/>
    <property type="molecule type" value="Genomic_DNA"/>
</dbReference>
<dbReference type="Proteomes" id="UP000244906">
    <property type="component" value="Unassembled WGS sequence"/>
</dbReference>
<gene>
    <name evidence="3" type="ORF">DC094_19785</name>
</gene>
<sequence>MNFAWPWLFALLPLPWILKRLLPAIKQQGSSLRLPFFNRITLLQNNSHPLNVRHIASSLLFAIGWIALVCAIARPQFIGEPIAQQRNARDVMLAVDLSGSMQAQDMELAGRPVDRLQVIKSMMGPFIERRVGDRIGLILFGSQAFLQAPLTQDTRTINQYLQTSQIRLAGPETAIGDAIALSLKTLKDSPAESRVLILLTDGSNTAGEIEPEKILPLAKQNQLKIHTIGIGGEERIIRDFFGSRRQNPAADLDEALLNLIAEQTGGQYFRARNPQELEKIYQLLDQLEPIEADQQWFYPVEALYFWPLSIFLISLFFNLLFERRRQNV</sequence>
<evidence type="ECO:0000313" key="4">
    <source>
        <dbReference type="Proteomes" id="UP000244906"/>
    </source>
</evidence>
<dbReference type="RefSeq" id="WP_116688859.1">
    <property type="nucleotide sequence ID" value="NZ_CAWNYD010000013.1"/>
</dbReference>
<comment type="caution">
    <text evidence="3">The sequence shown here is derived from an EMBL/GenBank/DDBJ whole genome shotgun (WGS) entry which is preliminary data.</text>
</comment>
<dbReference type="OrthoDB" id="6206554at2"/>
<dbReference type="InterPro" id="IPR033881">
    <property type="entry name" value="vWA_BatA_type"/>
</dbReference>
<accession>A0A2V1GVM0</accession>
<dbReference type="InterPro" id="IPR036465">
    <property type="entry name" value="vWFA_dom_sf"/>
</dbReference>
<keyword evidence="1" id="KW-1133">Transmembrane helix</keyword>
<evidence type="ECO:0000259" key="2">
    <source>
        <dbReference type="PROSITE" id="PS50234"/>
    </source>
</evidence>
<reference evidence="3 4" key="1">
    <citation type="submission" date="2018-04" db="EMBL/GenBank/DDBJ databases">
        <title>Thalassorhabdus spongiae gen. nov., sp. nov., isolated from a marine sponge in South-West Iceland.</title>
        <authorList>
            <person name="Knobloch S."/>
            <person name="Daussin A."/>
            <person name="Johannsson R."/>
            <person name="Marteinsson V.T."/>
        </authorList>
    </citation>
    <scope>NUCLEOTIDE SEQUENCE [LARGE SCALE GENOMIC DNA]</scope>
    <source>
        <strain evidence="3 4">Hp12</strain>
    </source>
</reference>
<feature type="domain" description="VWFA" evidence="2">
    <location>
        <begin position="90"/>
        <end position="287"/>
    </location>
</feature>
<feature type="transmembrane region" description="Helical" evidence="1">
    <location>
        <begin position="303"/>
        <end position="321"/>
    </location>
</feature>
<evidence type="ECO:0000256" key="1">
    <source>
        <dbReference type="SAM" id="Phobius"/>
    </source>
</evidence>
<organism evidence="3 4">
    <name type="scientific">Pelagibaculum spongiae</name>
    <dbReference type="NCBI Taxonomy" id="2080658"/>
    <lineage>
        <taxon>Bacteria</taxon>
        <taxon>Pseudomonadati</taxon>
        <taxon>Pseudomonadota</taxon>
        <taxon>Gammaproteobacteria</taxon>
        <taxon>Oceanospirillales</taxon>
        <taxon>Pelagibaculum</taxon>
    </lineage>
</organism>
<dbReference type="SUPFAM" id="SSF53300">
    <property type="entry name" value="vWA-like"/>
    <property type="match status" value="1"/>
</dbReference>
<dbReference type="Gene3D" id="3.40.50.410">
    <property type="entry name" value="von Willebrand factor, type A domain"/>
    <property type="match status" value="1"/>
</dbReference>